<sequence>MVEYYKNDTWEAINNTFQSPQAIWLMGVGDGNQTISQFVLEDGCTFRTWKKYIEIIESSCIEHGHGERWNAPNYHISDVICIYMKEYYPASIRDQEECTLWFNRFGHPTYHLVKVVVNGKLPQEDITGFAQL</sequence>
<protein>
    <submittedName>
        <fullName evidence="1">Uncharacterized protein</fullName>
    </submittedName>
</protein>
<proteinExistence type="predicted"/>
<reference evidence="1 2" key="1">
    <citation type="submission" date="2018-08" db="EMBL/GenBank/DDBJ databases">
        <title>Genome and evolution of the arbuscular mycorrhizal fungus Diversispora epigaea (formerly Glomus versiforme) and its bacterial endosymbionts.</title>
        <authorList>
            <person name="Sun X."/>
            <person name="Fei Z."/>
            <person name="Harrison M."/>
        </authorList>
    </citation>
    <scope>NUCLEOTIDE SEQUENCE [LARGE SCALE GENOMIC DNA]</scope>
    <source>
        <strain evidence="1 2">IT104</strain>
    </source>
</reference>
<evidence type="ECO:0000313" key="2">
    <source>
        <dbReference type="Proteomes" id="UP000266861"/>
    </source>
</evidence>
<evidence type="ECO:0000313" key="1">
    <source>
        <dbReference type="EMBL" id="RHZ84983.1"/>
    </source>
</evidence>
<comment type="caution">
    <text evidence="1">The sequence shown here is derived from an EMBL/GenBank/DDBJ whole genome shotgun (WGS) entry which is preliminary data.</text>
</comment>
<dbReference type="AlphaFoldDB" id="A0A397JJ38"/>
<accession>A0A397JJ38</accession>
<dbReference type="OrthoDB" id="2405788at2759"/>
<dbReference type="EMBL" id="PQFF01000070">
    <property type="protein sequence ID" value="RHZ84983.1"/>
    <property type="molecule type" value="Genomic_DNA"/>
</dbReference>
<dbReference type="Proteomes" id="UP000266861">
    <property type="component" value="Unassembled WGS sequence"/>
</dbReference>
<name>A0A397JJ38_9GLOM</name>
<organism evidence="1 2">
    <name type="scientific">Diversispora epigaea</name>
    <dbReference type="NCBI Taxonomy" id="1348612"/>
    <lineage>
        <taxon>Eukaryota</taxon>
        <taxon>Fungi</taxon>
        <taxon>Fungi incertae sedis</taxon>
        <taxon>Mucoromycota</taxon>
        <taxon>Glomeromycotina</taxon>
        <taxon>Glomeromycetes</taxon>
        <taxon>Diversisporales</taxon>
        <taxon>Diversisporaceae</taxon>
        <taxon>Diversispora</taxon>
    </lineage>
</organism>
<gene>
    <name evidence="1" type="ORF">Glove_74g92</name>
</gene>
<keyword evidence="2" id="KW-1185">Reference proteome</keyword>